<protein>
    <submittedName>
        <fullName evidence="1">Uncharacterized protein</fullName>
    </submittedName>
</protein>
<reference evidence="1" key="2">
    <citation type="journal article" date="2015" name="Data Brief">
        <title>Shoot transcriptome of the giant reed, Arundo donax.</title>
        <authorList>
            <person name="Barrero R.A."/>
            <person name="Guerrero F.D."/>
            <person name="Moolhuijzen P."/>
            <person name="Goolsby J.A."/>
            <person name="Tidwell J."/>
            <person name="Bellgard S.E."/>
            <person name="Bellgard M.I."/>
        </authorList>
    </citation>
    <scope>NUCLEOTIDE SEQUENCE</scope>
    <source>
        <tissue evidence="1">Shoot tissue taken approximately 20 cm above the soil surface</tissue>
    </source>
</reference>
<reference evidence="1" key="1">
    <citation type="submission" date="2014-09" db="EMBL/GenBank/DDBJ databases">
        <authorList>
            <person name="Magalhaes I.L.F."/>
            <person name="Oliveira U."/>
            <person name="Santos F.R."/>
            <person name="Vidigal T.H.D.A."/>
            <person name="Brescovit A.D."/>
            <person name="Santos A.J."/>
        </authorList>
    </citation>
    <scope>NUCLEOTIDE SEQUENCE</scope>
    <source>
        <tissue evidence="1">Shoot tissue taken approximately 20 cm above the soil surface</tissue>
    </source>
</reference>
<name>A0A0A8ZUG2_ARUDO</name>
<accession>A0A0A8ZUG2</accession>
<sequence length="52" mass="5619">MALFSALPTALTSPSTKTRTLFTNSSHTILLACCKHDNKQVHHSSPSTVYSS</sequence>
<organism evidence="1">
    <name type="scientific">Arundo donax</name>
    <name type="common">Giant reed</name>
    <name type="synonym">Donax arundinaceus</name>
    <dbReference type="NCBI Taxonomy" id="35708"/>
    <lineage>
        <taxon>Eukaryota</taxon>
        <taxon>Viridiplantae</taxon>
        <taxon>Streptophyta</taxon>
        <taxon>Embryophyta</taxon>
        <taxon>Tracheophyta</taxon>
        <taxon>Spermatophyta</taxon>
        <taxon>Magnoliopsida</taxon>
        <taxon>Liliopsida</taxon>
        <taxon>Poales</taxon>
        <taxon>Poaceae</taxon>
        <taxon>PACMAD clade</taxon>
        <taxon>Arundinoideae</taxon>
        <taxon>Arundineae</taxon>
        <taxon>Arundo</taxon>
    </lineage>
</organism>
<dbReference type="AlphaFoldDB" id="A0A0A8ZUG2"/>
<proteinExistence type="predicted"/>
<evidence type="ECO:0000313" key="1">
    <source>
        <dbReference type="EMBL" id="JAD41323.1"/>
    </source>
</evidence>
<dbReference type="EMBL" id="GBRH01256572">
    <property type="protein sequence ID" value="JAD41323.1"/>
    <property type="molecule type" value="Transcribed_RNA"/>
</dbReference>